<dbReference type="Pfam" id="PF14261">
    <property type="entry name" value="DUF4351"/>
    <property type="match status" value="1"/>
</dbReference>
<reference evidence="2 3" key="1">
    <citation type="submission" date="2024-11" db="EMBL/GenBank/DDBJ databases">
        <authorList>
            <person name="Heng Y.C."/>
            <person name="Lim A.C.H."/>
            <person name="Lee J.K.Y."/>
            <person name="Kittelmann S."/>
        </authorList>
    </citation>
    <scope>NUCLEOTIDE SEQUENCE [LARGE SCALE GENOMIC DNA]</scope>
    <source>
        <strain evidence="2 3">WILCCON 0269</strain>
    </source>
</reference>
<accession>A0ABW8SKX2</accession>
<feature type="domain" description="DUF4351" evidence="1">
    <location>
        <begin position="3"/>
        <end position="43"/>
    </location>
</feature>
<name>A0ABW8SKX2_9CLOT</name>
<comment type="caution">
    <text evidence="2">The sequence shown here is derived from an EMBL/GenBank/DDBJ whole genome shotgun (WGS) entry which is preliminary data.</text>
</comment>
<evidence type="ECO:0000313" key="2">
    <source>
        <dbReference type="EMBL" id="MFL0195465.1"/>
    </source>
</evidence>
<dbReference type="RefSeq" id="WP_406791587.1">
    <property type="nucleotide sequence ID" value="NZ_JBJHZX010000009.1"/>
</dbReference>
<protein>
    <submittedName>
        <fullName evidence="2">DUF4351 domain-containing protein</fullName>
    </submittedName>
</protein>
<keyword evidence="3" id="KW-1185">Reference proteome</keyword>
<evidence type="ECO:0000313" key="3">
    <source>
        <dbReference type="Proteomes" id="UP001623660"/>
    </source>
</evidence>
<dbReference type="EMBL" id="JBJHZX010000009">
    <property type="protein sequence ID" value="MFL0195465.1"/>
    <property type="molecule type" value="Genomic_DNA"/>
</dbReference>
<dbReference type="Proteomes" id="UP001623660">
    <property type="component" value="Unassembled WGS sequence"/>
</dbReference>
<sequence length="45" mass="5322">MIKKFGIIPDDLKQGIQKLDVPTLEVIIDNILEYENLEQVKKYIY</sequence>
<organism evidence="2 3">
    <name type="scientific">Candidatus Clostridium eludens</name>
    <dbReference type="NCBI Taxonomy" id="3381663"/>
    <lineage>
        <taxon>Bacteria</taxon>
        <taxon>Bacillati</taxon>
        <taxon>Bacillota</taxon>
        <taxon>Clostridia</taxon>
        <taxon>Eubacteriales</taxon>
        <taxon>Clostridiaceae</taxon>
        <taxon>Clostridium</taxon>
    </lineage>
</organism>
<proteinExistence type="predicted"/>
<gene>
    <name evidence="2" type="ORF">ACJDU8_07785</name>
</gene>
<dbReference type="InterPro" id="IPR025587">
    <property type="entry name" value="DUF4351"/>
</dbReference>
<evidence type="ECO:0000259" key="1">
    <source>
        <dbReference type="Pfam" id="PF14261"/>
    </source>
</evidence>